<evidence type="ECO:0000313" key="1">
    <source>
        <dbReference type="EMBL" id="ORY60497.1"/>
    </source>
</evidence>
<sequence length="115" mass="13413">MTVNDQKLKPIYLRHLISLNGRHKIDEGDELLAVMAINLFYLLELKKYTFVECDEDNVDPLGLSEPMIEQLKRTVRRVTIDHKIYHGGHSYILDGIQNKDAEIEQELLNMVESIY</sequence>
<dbReference type="Proteomes" id="UP000193920">
    <property type="component" value="Unassembled WGS sequence"/>
</dbReference>
<reference evidence="1 2" key="1">
    <citation type="submission" date="2016-08" db="EMBL/GenBank/DDBJ databases">
        <title>A Parts List for Fungal Cellulosomes Revealed by Comparative Genomics.</title>
        <authorList>
            <consortium name="DOE Joint Genome Institute"/>
            <person name="Haitjema C.H."/>
            <person name="Gilmore S.P."/>
            <person name="Henske J.K."/>
            <person name="Solomon K.V."/>
            <person name="De Groot R."/>
            <person name="Kuo A."/>
            <person name="Mondo S.J."/>
            <person name="Salamov A.A."/>
            <person name="Labutti K."/>
            <person name="Zhao Z."/>
            <person name="Chiniquy J."/>
            <person name="Barry K."/>
            <person name="Brewer H.M."/>
            <person name="Purvine S.O."/>
            <person name="Wright A.T."/>
            <person name="Boxma B."/>
            <person name="Van Alen T."/>
            <person name="Hackstein J.H."/>
            <person name="Baker S.E."/>
            <person name="Grigoriev I.V."/>
            <person name="O'Malley M.A."/>
        </authorList>
    </citation>
    <scope>NUCLEOTIDE SEQUENCE [LARGE SCALE GENOMIC DNA]</scope>
    <source>
        <strain evidence="1 2">G1</strain>
    </source>
</reference>
<proteinExistence type="predicted"/>
<organism evidence="1 2">
    <name type="scientific">Neocallimastix californiae</name>
    <dbReference type="NCBI Taxonomy" id="1754190"/>
    <lineage>
        <taxon>Eukaryota</taxon>
        <taxon>Fungi</taxon>
        <taxon>Fungi incertae sedis</taxon>
        <taxon>Chytridiomycota</taxon>
        <taxon>Chytridiomycota incertae sedis</taxon>
        <taxon>Neocallimastigomycetes</taxon>
        <taxon>Neocallimastigales</taxon>
        <taxon>Neocallimastigaceae</taxon>
        <taxon>Neocallimastix</taxon>
    </lineage>
</organism>
<keyword evidence="2" id="KW-1185">Reference proteome</keyword>
<gene>
    <name evidence="1" type="ORF">LY90DRAFT_701276</name>
</gene>
<dbReference type="STRING" id="1754190.A0A1Y2DMK4"/>
<evidence type="ECO:0000313" key="2">
    <source>
        <dbReference type="Proteomes" id="UP000193920"/>
    </source>
</evidence>
<accession>A0A1Y2DMK4</accession>
<name>A0A1Y2DMK4_9FUNG</name>
<comment type="caution">
    <text evidence="1">The sequence shown here is derived from an EMBL/GenBank/DDBJ whole genome shotgun (WGS) entry which is preliminary data.</text>
</comment>
<protein>
    <submittedName>
        <fullName evidence="1">Uncharacterized protein</fullName>
    </submittedName>
</protein>
<dbReference type="AlphaFoldDB" id="A0A1Y2DMK4"/>
<dbReference type="EMBL" id="MCOG01000061">
    <property type="protein sequence ID" value="ORY60497.1"/>
    <property type="molecule type" value="Genomic_DNA"/>
</dbReference>